<evidence type="ECO:0000313" key="1">
    <source>
        <dbReference type="EMBL" id="KKI98091.1"/>
    </source>
</evidence>
<dbReference type="OrthoDB" id="465343at2"/>
<dbReference type="InterPro" id="IPR016780">
    <property type="entry name" value="UCP020893"/>
</dbReference>
<keyword evidence="2" id="KW-1185">Reference proteome</keyword>
<dbReference type="STRING" id="317619.GCA_000332315_02968"/>
<reference evidence="1" key="1">
    <citation type="submission" date="2012-04" db="EMBL/GenBank/DDBJ databases">
        <authorList>
            <person name="Borisov I.G."/>
            <person name="Ivanikova N.V."/>
            <person name="Pinevich A.V."/>
        </authorList>
    </citation>
    <scope>NUCLEOTIDE SEQUENCE</scope>
    <source>
        <strain evidence="1">CALU 1027</strain>
    </source>
</reference>
<dbReference type="EMBL" id="AJTX02000010">
    <property type="protein sequence ID" value="KKI98091.1"/>
    <property type="molecule type" value="Genomic_DNA"/>
</dbReference>
<dbReference type="AlphaFoldDB" id="A0A0M2PUP0"/>
<sequence>MNSIPPVPPIAPDITFEDAIAASRIFLDRLAAGLLSDADITATVTALVQTTQGARGFFVVYLTDERSLADQPQPALYKGLYGEPQGVGDLLVKNLAMSTAMALYHERNQDFVIAQKSQRVSRRSATLIQTLKLDNTQPKLAQLQTTLAQGDGEYREFLERWGYDAEQKAAIAAAVEPLLVSSH</sequence>
<accession>A0A0M2PUP0</accession>
<name>A0A0M2PUP0_PROHO</name>
<evidence type="ECO:0000313" key="2">
    <source>
        <dbReference type="Proteomes" id="UP000034681"/>
    </source>
</evidence>
<proteinExistence type="predicted"/>
<comment type="caution">
    <text evidence="1">The sequence shown here is derived from an EMBL/GenBank/DDBJ whole genome shotgun (WGS) entry which is preliminary data.</text>
</comment>
<dbReference type="RefSeq" id="WP_017713235.1">
    <property type="nucleotide sequence ID" value="NZ_KB235939.1"/>
</dbReference>
<dbReference type="Proteomes" id="UP000034681">
    <property type="component" value="Unassembled WGS sequence"/>
</dbReference>
<dbReference type="PIRSF" id="PIRSF020893">
    <property type="entry name" value="UCP020893"/>
    <property type="match status" value="1"/>
</dbReference>
<organism evidence="1 2">
    <name type="scientific">Prochlorothrix hollandica PCC 9006 = CALU 1027</name>
    <dbReference type="NCBI Taxonomy" id="317619"/>
    <lineage>
        <taxon>Bacteria</taxon>
        <taxon>Bacillati</taxon>
        <taxon>Cyanobacteriota</taxon>
        <taxon>Cyanophyceae</taxon>
        <taxon>Prochlorotrichales</taxon>
        <taxon>Prochlorotrichaceae</taxon>
        <taxon>Prochlorothrix</taxon>
    </lineage>
</organism>
<protein>
    <submittedName>
        <fullName evidence="1">Uncharacterized protein</fullName>
    </submittedName>
</protein>
<gene>
    <name evidence="1" type="ORF">PROH_20430</name>
</gene>
<dbReference type="eggNOG" id="ENOG50314QQ">
    <property type="taxonomic scope" value="Bacteria"/>
</dbReference>